<reference evidence="2" key="1">
    <citation type="submission" date="2021-04" db="EMBL/GenBank/DDBJ databases">
        <title>Phycicoccus avicenniae sp. nov., a novel endophytic actinomycetes isolated from branch of Avicennia mariana.</title>
        <authorList>
            <person name="Tuo L."/>
        </authorList>
    </citation>
    <scope>NUCLEOTIDE SEQUENCE</scope>
    <source>
        <strain evidence="2">BSK3Z-2</strain>
    </source>
</reference>
<dbReference type="InterPro" id="IPR038765">
    <property type="entry name" value="Papain-like_cys_pep_sf"/>
</dbReference>
<dbReference type="EMBL" id="JAGSNF010000001">
    <property type="protein sequence ID" value="MBR7741812.1"/>
    <property type="molecule type" value="Genomic_DNA"/>
</dbReference>
<accession>A0A941D788</accession>
<proteinExistence type="predicted"/>
<protein>
    <submittedName>
        <fullName evidence="2">Transglutaminase family protein</fullName>
    </submittedName>
</protein>
<dbReference type="Proteomes" id="UP000677016">
    <property type="component" value="Unassembled WGS sequence"/>
</dbReference>
<dbReference type="PANTHER" id="PTHR33490">
    <property type="entry name" value="BLR5614 PROTEIN-RELATED"/>
    <property type="match status" value="1"/>
</dbReference>
<keyword evidence="3" id="KW-1185">Reference proteome</keyword>
<evidence type="ECO:0000313" key="3">
    <source>
        <dbReference type="Proteomes" id="UP000677016"/>
    </source>
</evidence>
<dbReference type="Pfam" id="PF01841">
    <property type="entry name" value="Transglut_core"/>
    <property type="match status" value="1"/>
</dbReference>
<dbReference type="PANTHER" id="PTHR33490:SF12">
    <property type="entry name" value="BLL5557 PROTEIN"/>
    <property type="match status" value="1"/>
</dbReference>
<dbReference type="Gene3D" id="2.60.40.2250">
    <property type="match status" value="1"/>
</dbReference>
<comment type="caution">
    <text evidence="2">The sequence shown here is derived from an EMBL/GenBank/DDBJ whole genome shotgun (WGS) entry which is preliminary data.</text>
</comment>
<dbReference type="Gene3D" id="3.10.620.30">
    <property type="match status" value="1"/>
</dbReference>
<feature type="domain" description="Transglutaminase-like" evidence="1">
    <location>
        <begin position="145"/>
        <end position="205"/>
    </location>
</feature>
<evidence type="ECO:0000313" key="2">
    <source>
        <dbReference type="EMBL" id="MBR7741812.1"/>
    </source>
</evidence>
<dbReference type="AlphaFoldDB" id="A0A941D788"/>
<name>A0A941D788_9MICO</name>
<sequence length="262" mass="27818">MRVDLATEVETAGRLVLALAVAGRLDADEALTVRGPAGPLASRPVAMPHDTRMHLVEAPVGRLEATYEATVRTTVARDAPVTDAERLTFSLPSRFCPSDRIGGWAANEFGTGDDAARVLRVVDWVFERTRYEAGTSGPTDDALTPLLTGAGVCRDYAHLVAAILRSLDIPARYVSVYAPGLSPMDAHAVVEAVVDGHWRMVDATRLAPRRSMVRVGTGRDAADVALLTTLGAFTTGPFELQVTATVDPDLPPEDPGALVALP</sequence>
<dbReference type="SUPFAM" id="SSF54001">
    <property type="entry name" value="Cysteine proteinases"/>
    <property type="match status" value="1"/>
</dbReference>
<organism evidence="2 3">
    <name type="scientific">Phycicoccus avicenniae</name>
    <dbReference type="NCBI Taxonomy" id="2828860"/>
    <lineage>
        <taxon>Bacteria</taxon>
        <taxon>Bacillati</taxon>
        <taxon>Actinomycetota</taxon>
        <taxon>Actinomycetes</taxon>
        <taxon>Micrococcales</taxon>
        <taxon>Intrasporangiaceae</taxon>
        <taxon>Phycicoccus</taxon>
    </lineage>
</organism>
<evidence type="ECO:0000259" key="1">
    <source>
        <dbReference type="SMART" id="SM00460"/>
    </source>
</evidence>
<gene>
    <name evidence="2" type="ORF">KC207_00700</name>
</gene>
<dbReference type="SMART" id="SM00460">
    <property type="entry name" value="TGc"/>
    <property type="match status" value="1"/>
</dbReference>
<dbReference type="InterPro" id="IPR002931">
    <property type="entry name" value="Transglutaminase-like"/>
</dbReference>